<dbReference type="RefSeq" id="XP_028026782.1">
    <property type="nucleotide sequence ID" value="XM_028170981.1"/>
</dbReference>
<dbReference type="PANTHER" id="PTHR10174:SF213">
    <property type="entry name" value="CRAL-TRIO DOMAIN-CONTAINING PROTEIN"/>
    <property type="match status" value="1"/>
</dbReference>
<dbReference type="Proteomes" id="UP000504629">
    <property type="component" value="Unplaced"/>
</dbReference>
<feature type="domain" description="CRAL-TRIO" evidence="1">
    <location>
        <begin position="68"/>
        <end position="249"/>
    </location>
</feature>
<sequence length="303" mass="35005">MSQAVKAITLEDEYKKKTGITPEDVRKMRQWLQTQPHLPRDHLTDMDLILVYHCCHRSMEVSKQVLDLNCTLRTLFTNLFKDRLPDGRTLDSMKVSLVLPLEVRAYDDSAVIYCRLMDFNPKNLIFQEAIKIVLMVIDLWQYQSGTWPGLVIVIDLEKITLSHLARLDIQTVQQFLFYLQEAMFVKLQGLHFMNAPSFMDRLLMILKPFMKKELIDMMVIHQIGSKTIGKYLPIEGLPKEAGGEYKPFEEAQADVIANAKANYDYFAEENKKRVVESLRPGKPKTITDIFGGIEGSFKKLEID</sequence>
<dbReference type="AlphaFoldDB" id="A0A6J2JCF0"/>
<dbReference type="GO" id="GO:0016020">
    <property type="term" value="C:membrane"/>
    <property type="evidence" value="ECO:0007669"/>
    <property type="project" value="TreeGrafter"/>
</dbReference>
<evidence type="ECO:0000259" key="1">
    <source>
        <dbReference type="PROSITE" id="PS50191"/>
    </source>
</evidence>
<dbReference type="CDD" id="cd00170">
    <property type="entry name" value="SEC14"/>
    <property type="match status" value="1"/>
</dbReference>
<dbReference type="KEGG" id="bman:114240442"/>
<dbReference type="PANTHER" id="PTHR10174">
    <property type="entry name" value="ALPHA-TOCOPHEROL TRANSFER PROTEIN-RELATED"/>
    <property type="match status" value="1"/>
</dbReference>
<proteinExistence type="predicted"/>
<dbReference type="InterPro" id="IPR001251">
    <property type="entry name" value="CRAL-TRIO_dom"/>
</dbReference>
<dbReference type="GeneID" id="114240442"/>
<dbReference type="Gene3D" id="3.40.525.10">
    <property type="entry name" value="CRAL-TRIO lipid binding domain"/>
    <property type="match status" value="1"/>
</dbReference>
<dbReference type="InterPro" id="IPR036865">
    <property type="entry name" value="CRAL-TRIO_dom_sf"/>
</dbReference>
<dbReference type="Pfam" id="PF00650">
    <property type="entry name" value="CRAL_TRIO"/>
    <property type="match status" value="1"/>
</dbReference>
<protein>
    <submittedName>
        <fullName evidence="3">Alpha-tocopherol transfer protein-like</fullName>
    </submittedName>
</protein>
<dbReference type="GO" id="GO:1902936">
    <property type="term" value="F:phosphatidylinositol bisphosphate binding"/>
    <property type="evidence" value="ECO:0007669"/>
    <property type="project" value="TreeGrafter"/>
</dbReference>
<organism evidence="2 3">
    <name type="scientific">Bombyx mandarina</name>
    <name type="common">Wild silk moth</name>
    <name type="synonym">Wild silkworm</name>
    <dbReference type="NCBI Taxonomy" id="7092"/>
    <lineage>
        <taxon>Eukaryota</taxon>
        <taxon>Metazoa</taxon>
        <taxon>Ecdysozoa</taxon>
        <taxon>Arthropoda</taxon>
        <taxon>Hexapoda</taxon>
        <taxon>Insecta</taxon>
        <taxon>Pterygota</taxon>
        <taxon>Neoptera</taxon>
        <taxon>Endopterygota</taxon>
        <taxon>Lepidoptera</taxon>
        <taxon>Glossata</taxon>
        <taxon>Ditrysia</taxon>
        <taxon>Bombycoidea</taxon>
        <taxon>Bombycidae</taxon>
        <taxon>Bombycinae</taxon>
        <taxon>Bombyx</taxon>
    </lineage>
</organism>
<reference evidence="3" key="1">
    <citation type="submission" date="2025-08" db="UniProtKB">
        <authorList>
            <consortium name="RefSeq"/>
        </authorList>
    </citation>
    <scope>IDENTIFICATION</scope>
    <source>
        <tissue evidence="3">Silk gland</tissue>
    </source>
</reference>
<keyword evidence="2" id="KW-1185">Reference proteome</keyword>
<accession>A0A6J2JCF0</accession>
<dbReference type="PROSITE" id="PS50191">
    <property type="entry name" value="CRAL_TRIO"/>
    <property type="match status" value="1"/>
</dbReference>
<dbReference type="OrthoDB" id="6432525at2759"/>
<evidence type="ECO:0000313" key="3">
    <source>
        <dbReference type="RefSeq" id="XP_028026782.1"/>
    </source>
</evidence>
<name>A0A6J2JCF0_BOMMA</name>
<dbReference type="SMART" id="SM00516">
    <property type="entry name" value="SEC14"/>
    <property type="match status" value="1"/>
</dbReference>
<evidence type="ECO:0000313" key="2">
    <source>
        <dbReference type="Proteomes" id="UP000504629"/>
    </source>
</evidence>
<dbReference type="SUPFAM" id="SSF52087">
    <property type="entry name" value="CRAL/TRIO domain"/>
    <property type="match status" value="1"/>
</dbReference>
<gene>
    <name evidence="3" type="primary">LOC114240442</name>
</gene>